<dbReference type="AlphaFoldDB" id="A0AB72XTZ2"/>
<organism evidence="2 3">
    <name type="scientific">Mycobacterium canettii (strain CIPT 140010059)</name>
    <dbReference type="NCBI Taxonomy" id="1048245"/>
    <lineage>
        <taxon>Bacteria</taxon>
        <taxon>Bacillati</taxon>
        <taxon>Actinomycetota</taxon>
        <taxon>Actinomycetes</taxon>
        <taxon>Mycobacteriales</taxon>
        <taxon>Mycobacteriaceae</taxon>
        <taxon>Mycobacterium</taxon>
        <taxon>Mycobacterium tuberculosis complex</taxon>
    </lineage>
</organism>
<feature type="region of interest" description="Disordered" evidence="1">
    <location>
        <begin position="1"/>
        <end position="25"/>
    </location>
</feature>
<dbReference type="EMBL" id="HE572590">
    <property type="protein sequence ID" value="CCC45991.1"/>
    <property type="molecule type" value="Genomic_DNA"/>
</dbReference>
<feature type="compositionally biased region" description="Polar residues" evidence="1">
    <location>
        <begin position="452"/>
        <end position="464"/>
    </location>
</feature>
<evidence type="ECO:0000313" key="2">
    <source>
        <dbReference type="EMBL" id="CCC45991.1"/>
    </source>
</evidence>
<accession>A0AB72XTZ2</accession>
<dbReference type="Proteomes" id="UP000008896">
    <property type="component" value="Chromosome"/>
</dbReference>
<feature type="region of interest" description="Disordered" evidence="1">
    <location>
        <begin position="421"/>
        <end position="490"/>
    </location>
</feature>
<proteinExistence type="predicted"/>
<evidence type="ECO:0000313" key="3">
    <source>
        <dbReference type="Proteomes" id="UP000008896"/>
    </source>
</evidence>
<name>A0AB72XTZ2_MYCCP</name>
<protein>
    <submittedName>
        <fullName evidence="2">Uncharacterized protein</fullName>
    </submittedName>
</protein>
<reference evidence="2 3" key="2">
    <citation type="journal article" date="2013" name="Nat. Genet.">
        <title>Genomic analysis of smooth tubercle bacilli provides insights into ancestry and pathoadaptation of Mycobacterium tuberculosis.</title>
        <authorList>
            <person name="Supply P."/>
            <person name="Marceau M."/>
            <person name="Mangenot S."/>
            <person name="Roche D."/>
            <person name="Rouanet C."/>
            <person name="Khanna V."/>
            <person name="Majlessi L."/>
            <person name="Criscuolo A."/>
            <person name="Tap J."/>
            <person name="Pawlik A."/>
            <person name="Fiette L."/>
            <person name="Orgeur M."/>
            <person name="Fabre M."/>
            <person name="Parmentier C."/>
            <person name="Frigui W."/>
            <person name="Simeone R."/>
            <person name="Boritsch E.C."/>
            <person name="Debrie A.S."/>
            <person name="Willery E."/>
            <person name="Walker D."/>
            <person name="Quail M.A."/>
            <person name="Ma L."/>
            <person name="Bouchier C."/>
            <person name="Salvignol G."/>
            <person name="Sayes F."/>
            <person name="Cascioferro A."/>
            <person name="Seemann T."/>
            <person name="Barbe V."/>
            <person name="Locht C."/>
            <person name="Gutierrez M.C."/>
            <person name="Leclerc C."/>
            <person name="Bentley S.D."/>
            <person name="Stinear T.P."/>
            <person name="Brisse S."/>
            <person name="Medigue C."/>
            <person name="Parkhill J."/>
            <person name="Cruveiller S."/>
            <person name="Brosch R."/>
        </authorList>
    </citation>
    <scope>NUCLEOTIDE SEQUENCE [LARGE SCALE GENOMIC DNA]</scope>
    <source>
        <strain evidence="2 3">CIPT 140010059</strain>
    </source>
</reference>
<reference evidence="2 3" key="1">
    <citation type="journal article" date="2012" name="PLoS Negl. Trop. Dis.">
        <title>The Genome of Mycobacterium Africanum West African 2 Reveals a Lineage-Specific Locus and Genome Erosion Common to the M. tuberculosis Complex.</title>
        <authorList>
            <person name="Bentley S.D."/>
            <person name="Comas I."/>
            <person name="Bryant J.M."/>
            <person name="Walker D."/>
            <person name="Smith N.H."/>
            <person name="Harris S.R."/>
            <person name="Thurston S."/>
            <person name="Gagneux S."/>
            <person name="Wood J."/>
            <person name="Antonio M."/>
            <person name="Quail M.A."/>
            <person name="Gehre F."/>
            <person name="Adegbola R.A."/>
            <person name="Parkhill J."/>
            <person name="de Jong B.C."/>
        </authorList>
    </citation>
    <scope>NUCLEOTIDE SEQUENCE [LARGE SCALE GENOMIC DNA]</scope>
    <source>
        <strain evidence="2 3">CIPT 140010059</strain>
    </source>
</reference>
<dbReference type="KEGG" id="mce:MCAN_36601"/>
<sequence>MPTRTTSHVGKQPSGPRNRSRHLPAMGDSAMTDAFWESREVLRHVRTLARARGVGPWAVLGAVLARAVTTIPPDITLPGIVGGPMSLNLFVAITGPSGAGKGAAEAAARDGFTFKGPIVETVPLGSGEGIARTFRPPGTQHDSPNPVVAAIFTAPEIDTLAAIVARQGSTLSAELRKVYSGEQLGFGNAGKETRVIVPAGTYRACLTIGVQPLRSHALLGASDGGLPQRFVWLPTSDPDAPDEPPPDPGVWKVSRPAWLHAVGSTINLIVPETASKSIRAHRLAVLREDPNVDPLDGHSLLTRLKVAAALMALDGRTIVSEEDWRLAGYVMDVSTYTRERCQRALIEQSRTANAARALATADREEIISDRKLQRAKQAILRKLTDSRQLPRNIIRRSLKADLRDYFDPALDGLLTEGEVTVSPGQRGTQKVPVYQRYTPQKPHSSSEDKTCTESTRVPTGEKSNPTQRPRRRQRTRGKHRTPQQTGEATA</sequence>
<evidence type="ECO:0000256" key="1">
    <source>
        <dbReference type="SAM" id="MobiDB-lite"/>
    </source>
</evidence>
<gene>
    <name evidence="2" type="ordered locus">MCAN_36601</name>
</gene>
<feature type="compositionally biased region" description="Basic residues" evidence="1">
    <location>
        <begin position="468"/>
        <end position="481"/>
    </location>
</feature>